<protein>
    <submittedName>
        <fullName evidence="3">Phage major capsid protein</fullName>
    </submittedName>
</protein>
<accession>A0A3E4QZV4</accession>
<comment type="subcellular location">
    <subcellularLocation>
        <location evidence="1">Virion</location>
    </subcellularLocation>
</comment>
<dbReference type="AlphaFoldDB" id="A0A3E4QZV4"/>
<dbReference type="Gene3D" id="3.30.2400.10">
    <property type="entry name" value="Major capsid protein gp5"/>
    <property type="match status" value="1"/>
</dbReference>
<dbReference type="SUPFAM" id="SSF56563">
    <property type="entry name" value="Major capsid protein gp5"/>
    <property type="match status" value="1"/>
</dbReference>
<feature type="domain" description="Phage capsid-like C-terminal" evidence="2">
    <location>
        <begin position="16"/>
        <end position="292"/>
    </location>
</feature>
<dbReference type="Gene3D" id="3.30.2320.10">
    <property type="entry name" value="hypothetical protein PF0899 domain"/>
    <property type="match status" value="1"/>
</dbReference>
<organism evidence="3 4">
    <name type="scientific">Collinsella tanakaei</name>
    <dbReference type="NCBI Taxonomy" id="626935"/>
    <lineage>
        <taxon>Bacteria</taxon>
        <taxon>Bacillati</taxon>
        <taxon>Actinomycetota</taxon>
        <taxon>Coriobacteriia</taxon>
        <taxon>Coriobacteriales</taxon>
        <taxon>Coriobacteriaceae</taxon>
        <taxon>Collinsella</taxon>
    </lineage>
</organism>
<evidence type="ECO:0000259" key="2">
    <source>
        <dbReference type="Pfam" id="PF05065"/>
    </source>
</evidence>
<sequence>MALSTTKIDLNRSSTGVTLPQSVAAEVLQGVTESSAVMQLSRRMTIPGPGVALDVITGDPEAEWVTAETAEQKVDDPKVDNKKMIPFTLSVIVPFSKQFKRDKSTLYEAIVERIPSALGRKYDKTVFHGTAPGTGFDVLASCTAVDIQRNSYDSLVTAKSNIAMAGGEANGFVFAPQAEPVLLGAKDQNGRPIFIDNAATQGSVSSILGVSALKRQAAYKKGSSAANVIGIVGDWNQAVTGMVNDVTVEISTEATINDGTNQINLWQRGMFAVLASIEVGFVVTDTDYFNRLTDTYSG</sequence>
<proteinExistence type="predicted"/>
<dbReference type="InterPro" id="IPR054612">
    <property type="entry name" value="Phage_capsid-like_C"/>
</dbReference>
<reference evidence="3 4" key="1">
    <citation type="submission" date="2018-08" db="EMBL/GenBank/DDBJ databases">
        <title>A genome reference for cultivated species of the human gut microbiota.</title>
        <authorList>
            <person name="Zou Y."/>
            <person name="Xue W."/>
            <person name="Luo G."/>
        </authorList>
    </citation>
    <scope>NUCLEOTIDE SEQUENCE [LARGE SCALE GENOMIC DNA]</scope>
    <source>
        <strain evidence="3 4">TF08-14</strain>
    </source>
</reference>
<dbReference type="InterPro" id="IPR024455">
    <property type="entry name" value="Phage_capsid"/>
</dbReference>
<evidence type="ECO:0000313" key="3">
    <source>
        <dbReference type="EMBL" id="RGL12343.1"/>
    </source>
</evidence>
<dbReference type="EMBL" id="QSRJ01000001">
    <property type="protein sequence ID" value="RGL12343.1"/>
    <property type="molecule type" value="Genomic_DNA"/>
</dbReference>
<evidence type="ECO:0000313" key="4">
    <source>
        <dbReference type="Proteomes" id="UP000260943"/>
    </source>
</evidence>
<comment type="caution">
    <text evidence="3">The sequence shown here is derived from an EMBL/GenBank/DDBJ whole genome shotgun (WGS) entry which is preliminary data.</text>
</comment>
<name>A0A3E4QZV4_9ACTN</name>
<evidence type="ECO:0000256" key="1">
    <source>
        <dbReference type="ARBA" id="ARBA00004328"/>
    </source>
</evidence>
<dbReference type="Pfam" id="PF05065">
    <property type="entry name" value="Phage_capsid"/>
    <property type="match status" value="1"/>
</dbReference>
<dbReference type="NCBIfam" id="TIGR01554">
    <property type="entry name" value="major_cap_HK97"/>
    <property type="match status" value="1"/>
</dbReference>
<gene>
    <name evidence="3" type="ORF">DXC81_01420</name>
</gene>
<dbReference type="RefSeq" id="WP_117678837.1">
    <property type="nucleotide sequence ID" value="NZ_CAJJKC010000005.1"/>
</dbReference>
<dbReference type="Proteomes" id="UP000260943">
    <property type="component" value="Unassembled WGS sequence"/>
</dbReference>